<dbReference type="SMART" id="SM00065">
    <property type="entry name" value="GAF"/>
    <property type="match status" value="1"/>
</dbReference>
<feature type="transmembrane region" description="Helical" evidence="6">
    <location>
        <begin position="116"/>
        <end position="141"/>
    </location>
</feature>
<evidence type="ECO:0000256" key="6">
    <source>
        <dbReference type="SAM" id="Phobius"/>
    </source>
</evidence>
<protein>
    <recommendedName>
        <fullName evidence="12">Diguanylate cyclase</fullName>
    </recommendedName>
</protein>
<dbReference type="InterPro" id="IPR029787">
    <property type="entry name" value="Nucleotide_cyclase"/>
</dbReference>
<dbReference type="Pfam" id="PF00990">
    <property type="entry name" value="GGDEF"/>
    <property type="match status" value="1"/>
</dbReference>
<dbReference type="PROSITE" id="PS50887">
    <property type="entry name" value="GGDEF"/>
    <property type="match status" value="1"/>
</dbReference>
<keyword evidence="2" id="KW-1003">Cell membrane</keyword>
<evidence type="ECO:0000256" key="2">
    <source>
        <dbReference type="ARBA" id="ARBA00022475"/>
    </source>
</evidence>
<evidence type="ECO:0000256" key="5">
    <source>
        <dbReference type="ARBA" id="ARBA00023136"/>
    </source>
</evidence>
<evidence type="ECO:0000259" key="8">
    <source>
        <dbReference type="PROSITE" id="PS50883"/>
    </source>
</evidence>
<evidence type="ECO:0000256" key="3">
    <source>
        <dbReference type="ARBA" id="ARBA00022692"/>
    </source>
</evidence>
<dbReference type="Pfam" id="PF00563">
    <property type="entry name" value="EAL"/>
    <property type="match status" value="1"/>
</dbReference>
<evidence type="ECO:0000313" key="10">
    <source>
        <dbReference type="EMBL" id="GBG14919.1"/>
    </source>
</evidence>
<dbReference type="Gene3D" id="3.30.450.40">
    <property type="match status" value="1"/>
</dbReference>
<keyword evidence="11" id="KW-1185">Reference proteome</keyword>
<dbReference type="Gene3D" id="3.20.20.450">
    <property type="entry name" value="EAL domain"/>
    <property type="match status" value="1"/>
</dbReference>
<dbReference type="CDD" id="cd01949">
    <property type="entry name" value="GGDEF"/>
    <property type="match status" value="1"/>
</dbReference>
<dbReference type="NCBIfam" id="TIGR00254">
    <property type="entry name" value="GGDEF"/>
    <property type="match status" value="1"/>
</dbReference>
<keyword evidence="3 6" id="KW-0812">Transmembrane</keyword>
<keyword evidence="5 6" id="KW-0472">Membrane</keyword>
<feature type="transmembrane region" description="Helical" evidence="6">
    <location>
        <begin position="238"/>
        <end position="260"/>
    </location>
</feature>
<dbReference type="InterPro" id="IPR007895">
    <property type="entry name" value="MASE1"/>
</dbReference>
<dbReference type="GO" id="GO:0005886">
    <property type="term" value="C:plasma membrane"/>
    <property type="evidence" value="ECO:0007669"/>
    <property type="project" value="UniProtKB-SubCell"/>
</dbReference>
<organism evidence="10 11">
    <name type="scientific">Novimethylophilus kurashikiensis</name>
    <dbReference type="NCBI Taxonomy" id="1825523"/>
    <lineage>
        <taxon>Bacteria</taxon>
        <taxon>Pseudomonadati</taxon>
        <taxon>Pseudomonadota</taxon>
        <taxon>Betaproteobacteria</taxon>
        <taxon>Nitrosomonadales</taxon>
        <taxon>Methylophilaceae</taxon>
        <taxon>Novimethylophilus</taxon>
    </lineage>
</organism>
<dbReference type="Gene3D" id="3.30.70.270">
    <property type="match status" value="1"/>
</dbReference>
<dbReference type="InterPro" id="IPR029016">
    <property type="entry name" value="GAF-like_dom_sf"/>
</dbReference>
<dbReference type="NCBIfam" id="TIGR00229">
    <property type="entry name" value="sensory_box"/>
    <property type="match status" value="1"/>
</dbReference>
<dbReference type="EMBL" id="BDOQ01000012">
    <property type="protein sequence ID" value="GBG14919.1"/>
    <property type="molecule type" value="Genomic_DNA"/>
</dbReference>
<dbReference type="InterPro" id="IPR043128">
    <property type="entry name" value="Rev_trsase/Diguanyl_cyclase"/>
</dbReference>
<dbReference type="InterPro" id="IPR052155">
    <property type="entry name" value="Biofilm_reg_signaling"/>
</dbReference>
<dbReference type="Proteomes" id="UP000245081">
    <property type="component" value="Unassembled WGS sequence"/>
</dbReference>
<dbReference type="CDD" id="cd01948">
    <property type="entry name" value="EAL"/>
    <property type="match status" value="1"/>
</dbReference>
<dbReference type="SUPFAM" id="SSF55781">
    <property type="entry name" value="GAF domain-like"/>
    <property type="match status" value="1"/>
</dbReference>
<dbReference type="InterPro" id="IPR003018">
    <property type="entry name" value="GAF"/>
</dbReference>
<dbReference type="PROSITE" id="PS50883">
    <property type="entry name" value="EAL"/>
    <property type="match status" value="1"/>
</dbReference>
<name>A0A2R5FAS3_9PROT</name>
<feature type="transmembrane region" description="Helical" evidence="6">
    <location>
        <begin position="272"/>
        <end position="293"/>
    </location>
</feature>
<keyword evidence="4 6" id="KW-1133">Transmembrane helix</keyword>
<feature type="transmembrane region" description="Helical" evidence="6">
    <location>
        <begin position="12"/>
        <end position="35"/>
    </location>
</feature>
<dbReference type="SMART" id="SM00267">
    <property type="entry name" value="GGDEF"/>
    <property type="match status" value="1"/>
</dbReference>
<dbReference type="Pfam" id="PF13426">
    <property type="entry name" value="PAS_9"/>
    <property type="match status" value="1"/>
</dbReference>
<feature type="domain" description="GGDEF" evidence="9">
    <location>
        <begin position="616"/>
        <end position="748"/>
    </location>
</feature>
<dbReference type="PANTHER" id="PTHR44757:SF2">
    <property type="entry name" value="BIOFILM ARCHITECTURE MAINTENANCE PROTEIN MBAA"/>
    <property type="match status" value="1"/>
</dbReference>
<dbReference type="InterPro" id="IPR035919">
    <property type="entry name" value="EAL_sf"/>
</dbReference>
<dbReference type="SMART" id="SM00052">
    <property type="entry name" value="EAL"/>
    <property type="match status" value="1"/>
</dbReference>
<feature type="domain" description="PAS" evidence="7">
    <location>
        <begin position="467"/>
        <end position="518"/>
    </location>
</feature>
<reference evidence="10 11" key="1">
    <citation type="journal article" date="2018" name="Environ. Microbiol.">
        <title>Isolation and genomic characterization of Novimethylophilus kurashikiensis gen. nov. sp. nov., a new lanthanide-dependent methylotrophic species of Methylophilaceae.</title>
        <authorList>
            <person name="Lv H."/>
            <person name="Sahin N."/>
            <person name="Tani A."/>
        </authorList>
    </citation>
    <scope>NUCLEOTIDE SEQUENCE [LARGE SCALE GENOMIC DNA]</scope>
    <source>
        <strain evidence="10 11">La2-4</strain>
    </source>
</reference>
<evidence type="ECO:0000313" key="11">
    <source>
        <dbReference type="Proteomes" id="UP000245081"/>
    </source>
</evidence>
<accession>A0A2R5FAS3</accession>
<dbReference type="InterPro" id="IPR000160">
    <property type="entry name" value="GGDEF_dom"/>
</dbReference>
<dbReference type="GO" id="GO:0003824">
    <property type="term" value="F:catalytic activity"/>
    <property type="evidence" value="ECO:0007669"/>
    <property type="project" value="UniProtKB-ARBA"/>
</dbReference>
<dbReference type="PROSITE" id="PS50112">
    <property type="entry name" value="PAS"/>
    <property type="match status" value="1"/>
</dbReference>
<dbReference type="Gene3D" id="3.30.450.20">
    <property type="entry name" value="PAS domain"/>
    <property type="match status" value="1"/>
</dbReference>
<comment type="subcellular location">
    <subcellularLocation>
        <location evidence="1">Cell membrane</location>
        <topology evidence="1">Multi-pass membrane protein</topology>
    </subcellularLocation>
</comment>
<evidence type="ECO:0000259" key="9">
    <source>
        <dbReference type="PROSITE" id="PS50887"/>
    </source>
</evidence>
<evidence type="ECO:0000259" key="7">
    <source>
        <dbReference type="PROSITE" id="PS50112"/>
    </source>
</evidence>
<feature type="transmembrane region" description="Helical" evidence="6">
    <location>
        <begin position="47"/>
        <end position="68"/>
    </location>
</feature>
<evidence type="ECO:0000256" key="4">
    <source>
        <dbReference type="ARBA" id="ARBA00022989"/>
    </source>
</evidence>
<feature type="transmembrane region" description="Helical" evidence="6">
    <location>
        <begin position="80"/>
        <end position="104"/>
    </location>
</feature>
<dbReference type="SUPFAM" id="SSF55785">
    <property type="entry name" value="PYP-like sensor domain (PAS domain)"/>
    <property type="match status" value="1"/>
</dbReference>
<evidence type="ECO:0000256" key="1">
    <source>
        <dbReference type="ARBA" id="ARBA00004651"/>
    </source>
</evidence>
<dbReference type="SMART" id="SM00091">
    <property type="entry name" value="PAS"/>
    <property type="match status" value="1"/>
</dbReference>
<dbReference type="InterPro" id="IPR000014">
    <property type="entry name" value="PAS"/>
</dbReference>
<dbReference type="SUPFAM" id="SSF141868">
    <property type="entry name" value="EAL domain-like"/>
    <property type="match status" value="1"/>
</dbReference>
<dbReference type="InterPro" id="IPR035965">
    <property type="entry name" value="PAS-like_dom_sf"/>
</dbReference>
<dbReference type="InterPro" id="IPR001633">
    <property type="entry name" value="EAL_dom"/>
</dbReference>
<gene>
    <name evidence="10" type="ORF">NMK_2520</name>
</gene>
<proteinExistence type="predicted"/>
<dbReference type="Pfam" id="PF05231">
    <property type="entry name" value="MASE1"/>
    <property type="match status" value="1"/>
</dbReference>
<evidence type="ECO:0008006" key="12">
    <source>
        <dbReference type="Google" id="ProtNLM"/>
    </source>
</evidence>
<sequence>MQTLPDRPAGYLILMVVLPLIYALSTKGVMNLFMVDHKLLIVWPPSWLSLALLILFGTRIWPGIFLATLTADLILIDSPAAAICMAIGNTMGVVLGISLLARIHRFNHMLENFHDYLWLGIAAAATGGMDAVVSTSALHIAGWVSGVNFMQELLLWAERNTLSIILATPIVLTWQRLPKGWLKRDRITETISCFGLALLTGQMVFLGWLADPLGDYAKAFLMFVFIIWAAVRFGRHGVFLVIAFTGLQALLGAKNGIGFFGDDIERTNLTNLWFYVIVLTDVGLAVDFVMHQLRRSEQRERTRNLILELIARNTPLKNVLQTIVDSVEKENDGLLCCIMVNDNSGKHVFIGNIYSLEECNCPAAQNARIKMQIPAVVADQQTVLDTWWFLFQYPSSDTVDPSTPVSCRIEQIRSQNNQPIGAAVLYRRNNLPQSDEDLRLIAQIANLTSIAIDQKRNNEELQLALMVYQNSSEAMIVTDHNAIILTVNPAFTRLTGYTYEEIIGKNPHILSSGYHDRDFYQSMWESLHNDKQWQGEIWNRRKSGELYLEWLTITSICSKSGADRYVALFSDITQKKASEELIWNQANFDQLTGLPNRSMLLDRLQLSIQKSQNSGNPLALMFIDLDRFKEVNDTLGHSMGDLLIKEAAQRLSACIRESDMLARWGGDEFVIVLESMEPNYAQRVSQTILQNISQPFQLGSDYAYVSASIGISFYPNDAVDIDDLLKAADQAMYATKNGGRNGFSYFTAAMQEVAKIRMRLTNDLHNALAGKQFEVYYQPIVELATGKIAKAEALIRWNHPVAGLISPANFIPIAEETGLICGIGDWVFQNVVQQLAAWRDDGKSEVQISINKSPIQFQNGTKDHSDWHAQLSALGLPGESVVIEITESVLLENSEKVRSQLSKLYLGGMRISLDDFGTGYSSLAYLQKFDIDFLKIDQSFVSNLTHTSNNLALCEAIIVLAHRLGIKVIAEGVETEEQHVLLKQAGCDYGQGYLFSKPLPAVEFGRLLHATS</sequence>
<dbReference type="CDD" id="cd00130">
    <property type="entry name" value="PAS"/>
    <property type="match status" value="1"/>
</dbReference>
<dbReference type="AlphaFoldDB" id="A0A2R5FAS3"/>
<dbReference type="FunFam" id="3.30.70.270:FF:000001">
    <property type="entry name" value="Diguanylate cyclase domain protein"/>
    <property type="match status" value="1"/>
</dbReference>
<feature type="transmembrane region" description="Helical" evidence="6">
    <location>
        <begin position="216"/>
        <end position="231"/>
    </location>
</feature>
<feature type="transmembrane region" description="Helical" evidence="6">
    <location>
        <begin position="190"/>
        <end position="210"/>
    </location>
</feature>
<dbReference type="SUPFAM" id="SSF55073">
    <property type="entry name" value="Nucleotide cyclase"/>
    <property type="match status" value="1"/>
</dbReference>
<dbReference type="PANTHER" id="PTHR44757">
    <property type="entry name" value="DIGUANYLATE CYCLASE DGCP"/>
    <property type="match status" value="1"/>
</dbReference>
<comment type="caution">
    <text evidence="10">The sequence shown here is derived from an EMBL/GenBank/DDBJ whole genome shotgun (WGS) entry which is preliminary data.</text>
</comment>
<feature type="domain" description="EAL" evidence="8">
    <location>
        <begin position="757"/>
        <end position="1012"/>
    </location>
</feature>